<dbReference type="EMBL" id="AFME02000103">
    <property type="protein sequence ID" value="EMG12337.1"/>
    <property type="molecule type" value="Genomic_DNA"/>
</dbReference>
<accession>M3I920</accession>
<dbReference type="SUPFAM" id="SSF52200">
    <property type="entry name" value="Toll/Interleukin receptor TIR domain"/>
    <property type="match status" value="1"/>
</dbReference>
<sequence length="80" mass="9385">MNSSKVTSLFICYSYDQIDWVRKIGTQIHSIFGGEIEAWWDEKKSAGDYWDSTINHRLSEAEAFLVILSPSFLYRIIFKM</sequence>
<proteinExistence type="predicted"/>
<evidence type="ECO:0000313" key="3">
    <source>
        <dbReference type="Proteomes" id="UP000011776"/>
    </source>
</evidence>
<dbReference type="InterPro" id="IPR000157">
    <property type="entry name" value="TIR_dom"/>
</dbReference>
<reference evidence="2 3" key="1">
    <citation type="submission" date="2013-02" db="EMBL/GenBank/DDBJ databases">
        <authorList>
            <person name="Harkins D.M."/>
            <person name="Durkin A.S."/>
            <person name="Brinkac L.M."/>
            <person name="Haft D.H."/>
            <person name="Selengut J.D."/>
            <person name="Sanka R."/>
            <person name="DePew J."/>
            <person name="Purushe J."/>
            <person name="Tulsiani S.M."/>
            <person name="Graham G.C."/>
            <person name="Burns M.-A."/>
            <person name="Dohnt M.F."/>
            <person name="Smythe L.D."/>
            <person name="McKay D.B."/>
            <person name="Craig S.B."/>
            <person name="Vinetz J.M."/>
            <person name="Sutton G.G."/>
            <person name="Nierman W.C."/>
            <person name="Fouts D.E."/>
        </authorList>
    </citation>
    <scope>NUCLEOTIDE SEQUENCE [LARGE SCALE GENOMIC DNA]</scope>
    <source>
        <strain evidence="2 3">LT2186</strain>
    </source>
</reference>
<dbReference type="Gene3D" id="3.40.50.10140">
    <property type="entry name" value="Toll/interleukin-1 receptor homology (TIR) domain"/>
    <property type="match status" value="1"/>
</dbReference>
<evidence type="ECO:0000259" key="1">
    <source>
        <dbReference type="Pfam" id="PF13676"/>
    </source>
</evidence>
<evidence type="ECO:0000313" key="2">
    <source>
        <dbReference type="EMBL" id="EMG12337.1"/>
    </source>
</evidence>
<organism evidence="2 3">
    <name type="scientific">Leptospira interrogans serovar Grippotyphosa str. LT2186</name>
    <dbReference type="NCBI Taxonomy" id="1001599"/>
    <lineage>
        <taxon>Bacteria</taxon>
        <taxon>Pseudomonadati</taxon>
        <taxon>Spirochaetota</taxon>
        <taxon>Spirochaetia</taxon>
        <taxon>Leptospirales</taxon>
        <taxon>Leptospiraceae</taxon>
        <taxon>Leptospira</taxon>
    </lineage>
</organism>
<feature type="domain" description="TIR" evidence="1">
    <location>
        <begin position="10"/>
        <end position="73"/>
    </location>
</feature>
<protein>
    <submittedName>
        <fullName evidence="2">TIR domain protein</fullName>
    </submittedName>
</protein>
<dbReference type="Proteomes" id="UP000011776">
    <property type="component" value="Unassembled WGS sequence"/>
</dbReference>
<dbReference type="AlphaFoldDB" id="M3I920"/>
<gene>
    <name evidence="2" type="ORF">LEP1GSC151_0551</name>
</gene>
<dbReference type="BioCyc" id="LINT1001599:G11K9-4872-MONOMER"/>
<dbReference type="GO" id="GO:0007165">
    <property type="term" value="P:signal transduction"/>
    <property type="evidence" value="ECO:0007669"/>
    <property type="project" value="InterPro"/>
</dbReference>
<dbReference type="InterPro" id="IPR035897">
    <property type="entry name" value="Toll_tir_struct_dom_sf"/>
</dbReference>
<comment type="caution">
    <text evidence="2">The sequence shown here is derived from an EMBL/GenBank/DDBJ whole genome shotgun (WGS) entry which is preliminary data.</text>
</comment>
<dbReference type="Pfam" id="PF13676">
    <property type="entry name" value="TIR_2"/>
    <property type="match status" value="1"/>
</dbReference>
<name>M3I920_LEPIR</name>